<reference evidence="1 2" key="1">
    <citation type="submission" date="2013-08" db="EMBL/GenBank/DDBJ databases">
        <authorList>
            <person name="Weinstock G."/>
            <person name="Sodergren E."/>
            <person name="Wylie T."/>
            <person name="Fulton L."/>
            <person name="Fulton R."/>
            <person name="Fronick C."/>
            <person name="O'Laughlin M."/>
            <person name="Godfrey J."/>
            <person name="Miner T."/>
            <person name="Herter B."/>
            <person name="Appelbaum E."/>
            <person name="Cordes M."/>
            <person name="Lek S."/>
            <person name="Wollam A."/>
            <person name="Pepin K.H."/>
            <person name="Palsikar V.B."/>
            <person name="Mitreva M."/>
            <person name="Wilson R.K."/>
        </authorList>
    </citation>
    <scope>NUCLEOTIDE SEQUENCE [LARGE SCALE GENOMIC DNA]</scope>
    <source>
        <strain evidence="1 2">F0184</strain>
    </source>
</reference>
<dbReference type="EMBL" id="AXZG01000006">
    <property type="protein sequence ID" value="ERT67696.1"/>
    <property type="molecule type" value="Genomic_DNA"/>
</dbReference>
<evidence type="ECO:0000313" key="2">
    <source>
        <dbReference type="Proteomes" id="UP000017174"/>
    </source>
</evidence>
<comment type="caution">
    <text evidence="1">The sequence shown here is derived from an EMBL/GenBank/DDBJ whole genome shotgun (WGS) entry which is preliminary data.</text>
</comment>
<dbReference type="Proteomes" id="UP000017174">
    <property type="component" value="Unassembled WGS sequence"/>
</dbReference>
<accession>U7V887</accession>
<sequence>MHLMGAHKIVQHVLTILVLYMARLGGCGWPRDTSPFFLL</sequence>
<organism evidence="1 2">
    <name type="scientific">Rothia aeria F0184</name>
    <dbReference type="NCBI Taxonomy" id="888019"/>
    <lineage>
        <taxon>Bacteria</taxon>
        <taxon>Bacillati</taxon>
        <taxon>Actinomycetota</taxon>
        <taxon>Actinomycetes</taxon>
        <taxon>Micrococcales</taxon>
        <taxon>Micrococcaceae</taxon>
        <taxon>Rothia</taxon>
    </lineage>
</organism>
<evidence type="ECO:0000313" key="1">
    <source>
        <dbReference type="EMBL" id="ERT67696.1"/>
    </source>
</evidence>
<name>U7V887_9MICC</name>
<dbReference type="HOGENOM" id="CLU_3316365_0_0_11"/>
<gene>
    <name evidence="1" type="ORF">HMPREF0742_00041</name>
</gene>
<protein>
    <submittedName>
        <fullName evidence="1">Uncharacterized protein</fullName>
    </submittedName>
</protein>
<proteinExistence type="predicted"/>
<dbReference type="AlphaFoldDB" id="U7V887"/>